<evidence type="ECO:0000313" key="3">
    <source>
        <dbReference type="Proteomes" id="UP000299102"/>
    </source>
</evidence>
<feature type="compositionally biased region" description="Low complexity" evidence="1">
    <location>
        <begin position="57"/>
        <end position="66"/>
    </location>
</feature>
<gene>
    <name evidence="2" type="ORF">EVAR_31674_1</name>
</gene>
<comment type="caution">
    <text evidence="2">The sequence shown here is derived from an EMBL/GenBank/DDBJ whole genome shotgun (WGS) entry which is preliminary data.</text>
</comment>
<reference evidence="2 3" key="1">
    <citation type="journal article" date="2019" name="Commun. Biol.">
        <title>The bagworm genome reveals a unique fibroin gene that provides high tensile strength.</title>
        <authorList>
            <person name="Kono N."/>
            <person name="Nakamura H."/>
            <person name="Ohtoshi R."/>
            <person name="Tomita M."/>
            <person name="Numata K."/>
            <person name="Arakawa K."/>
        </authorList>
    </citation>
    <scope>NUCLEOTIDE SEQUENCE [LARGE SCALE GENOMIC DNA]</scope>
</reference>
<proteinExistence type="predicted"/>
<feature type="region of interest" description="Disordered" evidence="1">
    <location>
        <begin position="20"/>
        <end position="80"/>
    </location>
</feature>
<evidence type="ECO:0000256" key="1">
    <source>
        <dbReference type="SAM" id="MobiDB-lite"/>
    </source>
</evidence>
<organism evidence="2 3">
    <name type="scientific">Eumeta variegata</name>
    <name type="common">Bagworm moth</name>
    <name type="synonym">Eumeta japonica</name>
    <dbReference type="NCBI Taxonomy" id="151549"/>
    <lineage>
        <taxon>Eukaryota</taxon>
        <taxon>Metazoa</taxon>
        <taxon>Ecdysozoa</taxon>
        <taxon>Arthropoda</taxon>
        <taxon>Hexapoda</taxon>
        <taxon>Insecta</taxon>
        <taxon>Pterygota</taxon>
        <taxon>Neoptera</taxon>
        <taxon>Endopterygota</taxon>
        <taxon>Lepidoptera</taxon>
        <taxon>Glossata</taxon>
        <taxon>Ditrysia</taxon>
        <taxon>Tineoidea</taxon>
        <taxon>Psychidae</taxon>
        <taxon>Oiketicinae</taxon>
        <taxon>Eumeta</taxon>
    </lineage>
</organism>
<name>A0A4C1VT81_EUMVA</name>
<accession>A0A4C1VT81</accession>
<keyword evidence="3" id="KW-1185">Reference proteome</keyword>
<evidence type="ECO:0000313" key="2">
    <source>
        <dbReference type="EMBL" id="GBP41911.1"/>
    </source>
</evidence>
<feature type="compositionally biased region" description="Low complexity" evidence="1">
    <location>
        <begin position="29"/>
        <end position="39"/>
    </location>
</feature>
<dbReference type="EMBL" id="BGZK01000408">
    <property type="protein sequence ID" value="GBP41911.1"/>
    <property type="molecule type" value="Genomic_DNA"/>
</dbReference>
<dbReference type="AlphaFoldDB" id="A0A4C1VT81"/>
<sequence>MNKKKTTVPTTLKTFRLEHIGRCTPNPPRRGSSARAGAAHVTQLLRDVSARPPTPPRLARARPSPAGSGASRTEHPRRRHPINYDVYRLHSRLWHVFVFCEEEILR</sequence>
<dbReference type="Proteomes" id="UP000299102">
    <property type="component" value="Unassembled WGS sequence"/>
</dbReference>
<protein>
    <submittedName>
        <fullName evidence="2">Uncharacterized protein</fullName>
    </submittedName>
</protein>